<evidence type="ECO:0000313" key="2">
    <source>
        <dbReference type="Proteomes" id="UP001055072"/>
    </source>
</evidence>
<dbReference type="EMBL" id="MU274900">
    <property type="protein sequence ID" value="KAI0095000.1"/>
    <property type="molecule type" value="Genomic_DNA"/>
</dbReference>
<comment type="caution">
    <text evidence="1">The sequence shown here is derived from an EMBL/GenBank/DDBJ whole genome shotgun (WGS) entry which is preliminary data.</text>
</comment>
<protein>
    <submittedName>
        <fullName evidence="1">Uncharacterized protein</fullName>
    </submittedName>
</protein>
<sequence length="53" mass="6031">SVSSHLTFLVSSYPPTRVEIHPTPPVPPRFTYFKFHTITKLTPLAAISHIIRM</sequence>
<reference evidence="1" key="1">
    <citation type="journal article" date="2021" name="Environ. Microbiol.">
        <title>Gene family expansions and transcriptome signatures uncover fungal adaptations to wood decay.</title>
        <authorList>
            <person name="Hage H."/>
            <person name="Miyauchi S."/>
            <person name="Viragh M."/>
            <person name="Drula E."/>
            <person name="Min B."/>
            <person name="Chaduli D."/>
            <person name="Navarro D."/>
            <person name="Favel A."/>
            <person name="Norest M."/>
            <person name="Lesage-Meessen L."/>
            <person name="Balint B."/>
            <person name="Merenyi Z."/>
            <person name="de Eugenio L."/>
            <person name="Morin E."/>
            <person name="Martinez A.T."/>
            <person name="Baldrian P."/>
            <person name="Stursova M."/>
            <person name="Martinez M.J."/>
            <person name="Novotny C."/>
            <person name="Magnuson J.K."/>
            <person name="Spatafora J.W."/>
            <person name="Maurice S."/>
            <person name="Pangilinan J."/>
            <person name="Andreopoulos W."/>
            <person name="LaButti K."/>
            <person name="Hundley H."/>
            <person name="Na H."/>
            <person name="Kuo A."/>
            <person name="Barry K."/>
            <person name="Lipzen A."/>
            <person name="Henrissat B."/>
            <person name="Riley R."/>
            <person name="Ahrendt S."/>
            <person name="Nagy L.G."/>
            <person name="Grigoriev I.V."/>
            <person name="Martin F."/>
            <person name="Rosso M.N."/>
        </authorList>
    </citation>
    <scope>NUCLEOTIDE SEQUENCE</scope>
    <source>
        <strain evidence="1">CBS 384.51</strain>
    </source>
</reference>
<dbReference type="Proteomes" id="UP001055072">
    <property type="component" value="Unassembled WGS sequence"/>
</dbReference>
<feature type="non-terminal residue" evidence="1">
    <location>
        <position position="1"/>
    </location>
</feature>
<accession>A0ACB8UL00</accession>
<keyword evidence="2" id="KW-1185">Reference proteome</keyword>
<gene>
    <name evidence="1" type="ORF">BDY19DRAFT_915819</name>
</gene>
<organism evidence="1 2">
    <name type="scientific">Irpex rosettiformis</name>
    <dbReference type="NCBI Taxonomy" id="378272"/>
    <lineage>
        <taxon>Eukaryota</taxon>
        <taxon>Fungi</taxon>
        <taxon>Dikarya</taxon>
        <taxon>Basidiomycota</taxon>
        <taxon>Agaricomycotina</taxon>
        <taxon>Agaricomycetes</taxon>
        <taxon>Polyporales</taxon>
        <taxon>Irpicaceae</taxon>
        <taxon>Irpex</taxon>
    </lineage>
</organism>
<name>A0ACB8UL00_9APHY</name>
<evidence type="ECO:0000313" key="1">
    <source>
        <dbReference type="EMBL" id="KAI0095000.1"/>
    </source>
</evidence>
<proteinExistence type="predicted"/>